<keyword evidence="4 7" id="KW-0812">Transmembrane</keyword>
<evidence type="ECO:0000256" key="2">
    <source>
        <dbReference type="ARBA" id="ARBA00005236"/>
    </source>
</evidence>
<dbReference type="HOGENOM" id="CLU_000604_8_1_7"/>
<evidence type="ECO:0000256" key="3">
    <source>
        <dbReference type="ARBA" id="ARBA00022475"/>
    </source>
</evidence>
<dbReference type="KEGG" id="sba:Sulba_1449"/>
<feature type="transmembrane region" description="Helical" evidence="7">
    <location>
        <begin position="362"/>
        <end position="383"/>
    </location>
</feature>
<organism evidence="9 10">
    <name type="scientific">Sulfurospirillum barnesii (strain ATCC 700032 / DSM 10660 / SES-3)</name>
    <dbReference type="NCBI Taxonomy" id="760154"/>
    <lineage>
        <taxon>Bacteria</taxon>
        <taxon>Pseudomonadati</taxon>
        <taxon>Campylobacterota</taxon>
        <taxon>Epsilonproteobacteria</taxon>
        <taxon>Campylobacterales</taxon>
        <taxon>Sulfurospirillaceae</taxon>
        <taxon>Sulfurospirillum</taxon>
    </lineage>
</organism>
<evidence type="ECO:0000313" key="10">
    <source>
        <dbReference type="Proteomes" id="UP000006176"/>
    </source>
</evidence>
<evidence type="ECO:0000259" key="8">
    <source>
        <dbReference type="Pfam" id="PF02687"/>
    </source>
</evidence>
<dbReference type="AlphaFoldDB" id="I3XXR3"/>
<gene>
    <name evidence="9" type="ordered locus">Sulba_1449</name>
</gene>
<name>I3XXR3_SULBS</name>
<evidence type="ECO:0000256" key="1">
    <source>
        <dbReference type="ARBA" id="ARBA00004651"/>
    </source>
</evidence>
<dbReference type="Pfam" id="PF02687">
    <property type="entry name" value="FtsX"/>
    <property type="match status" value="1"/>
</dbReference>
<sequence length="400" mass="44933">MQKNLSFYLVKKYLRFDASQPFITVISFLAFFGVAIGLMVLMVAMAIMNGFDKEFEKKLFTMNYPLSIYSRSFNAVSEVDLQRLEAEFPKLKFSPYISTQVIIKKGNRLEGGMLFGVHFEQEAKINAILADAIKDKTLDKYDLITGSEIAKTHQFATDDKATLIFTKNDPGGMSLIPKMKRFNYQGSFRSGLIAYDKAYMYTTLDSLAQVLQYEDGQYDGIHIYSDDPFTDIEAIRKVLPEHLGIVGWWQMNGNFFAALALEKRALFIVLMLIILIASLNIISSLLMTVMNRRKEIALLLSLGAYKKEIKNTFFYLGIVIGGGGMLFGMVLGFLALFLLSSFDLVSLPADVYGTAKLPLELSMLDFGLIVFGTSIIVALSSYYPAHKATQINVLDTLRNE</sequence>
<keyword evidence="5 7" id="KW-1133">Transmembrane helix</keyword>
<dbReference type="InterPro" id="IPR003838">
    <property type="entry name" value="ABC3_permease_C"/>
</dbReference>
<dbReference type="eggNOG" id="COG4591">
    <property type="taxonomic scope" value="Bacteria"/>
</dbReference>
<evidence type="ECO:0000256" key="7">
    <source>
        <dbReference type="SAM" id="Phobius"/>
    </source>
</evidence>
<dbReference type="PATRIC" id="fig|760154.4.peg.1453"/>
<keyword evidence="6 7" id="KW-0472">Membrane</keyword>
<dbReference type="OrthoDB" id="9808461at2"/>
<dbReference type="GO" id="GO:0044874">
    <property type="term" value="P:lipoprotein localization to outer membrane"/>
    <property type="evidence" value="ECO:0007669"/>
    <property type="project" value="TreeGrafter"/>
</dbReference>
<evidence type="ECO:0000256" key="6">
    <source>
        <dbReference type="ARBA" id="ARBA00023136"/>
    </source>
</evidence>
<feature type="transmembrane region" description="Helical" evidence="7">
    <location>
        <begin position="265"/>
        <end position="291"/>
    </location>
</feature>
<reference evidence="9 10" key="1">
    <citation type="submission" date="2012-06" db="EMBL/GenBank/DDBJ databases">
        <title>Complete sequence of Sulfurospirillum barnesii SES-3.</title>
        <authorList>
            <consortium name="US DOE Joint Genome Institute"/>
            <person name="Lucas S."/>
            <person name="Han J."/>
            <person name="Lapidus A."/>
            <person name="Cheng J.-F."/>
            <person name="Goodwin L."/>
            <person name="Pitluck S."/>
            <person name="Peters L."/>
            <person name="Ovchinnikova G."/>
            <person name="Lu M."/>
            <person name="Detter J.C."/>
            <person name="Han C."/>
            <person name="Tapia R."/>
            <person name="Land M."/>
            <person name="Hauser L."/>
            <person name="Kyrpides N."/>
            <person name="Ivanova N."/>
            <person name="Pagani I."/>
            <person name="Stolz J."/>
            <person name="Arkin A."/>
            <person name="Dehal P."/>
            <person name="Oremland R."/>
            <person name="Saltikov C."/>
            <person name="Basu P."/>
            <person name="Hollibaugh J."/>
            <person name="Newman D."/>
            <person name="Stolyar S."/>
            <person name="Hazen T."/>
            <person name="Woyke T."/>
        </authorList>
    </citation>
    <scope>NUCLEOTIDE SEQUENCE [LARGE SCALE GENOMIC DNA]</scope>
    <source>
        <strain evidence="10">ATCC 700032 / DSM 10660 / SES-3</strain>
    </source>
</reference>
<dbReference type="RefSeq" id="WP_014769615.1">
    <property type="nucleotide sequence ID" value="NC_018002.1"/>
</dbReference>
<evidence type="ECO:0000256" key="5">
    <source>
        <dbReference type="ARBA" id="ARBA00022989"/>
    </source>
</evidence>
<dbReference type="EMBL" id="CP003333">
    <property type="protein sequence ID" value="AFL68737.1"/>
    <property type="molecule type" value="Genomic_DNA"/>
</dbReference>
<dbReference type="STRING" id="760154.Sulba_1449"/>
<protein>
    <submittedName>
        <fullName evidence="9">ABC-type transport system, involved in lipoprotein release, permease component</fullName>
    </submittedName>
</protein>
<evidence type="ECO:0000313" key="9">
    <source>
        <dbReference type="EMBL" id="AFL68737.1"/>
    </source>
</evidence>
<keyword evidence="3" id="KW-1003">Cell membrane</keyword>
<comment type="subcellular location">
    <subcellularLocation>
        <location evidence="1">Cell membrane</location>
        <topology evidence="1">Multi-pass membrane protein</topology>
    </subcellularLocation>
</comment>
<evidence type="ECO:0000256" key="4">
    <source>
        <dbReference type="ARBA" id="ARBA00022692"/>
    </source>
</evidence>
<dbReference type="PANTHER" id="PTHR30489:SF0">
    <property type="entry name" value="LIPOPROTEIN-RELEASING SYSTEM TRANSMEMBRANE PROTEIN LOLE"/>
    <property type="match status" value="1"/>
</dbReference>
<accession>I3XXR3</accession>
<feature type="transmembrane region" description="Helical" evidence="7">
    <location>
        <begin position="21"/>
        <end position="48"/>
    </location>
</feature>
<feature type="domain" description="ABC3 transporter permease C-terminal" evidence="8">
    <location>
        <begin position="268"/>
        <end position="392"/>
    </location>
</feature>
<keyword evidence="10" id="KW-1185">Reference proteome</keyword>
<proteinExistence type="inferred from homology"/>
<dbReference type="GO" id="GO:0098797">
    <property type="term" value="C:plasma membrane protein complex"/>
    <property type="evidence" value="ECO:0007669"/>
    <property type="project" value="TreeGrafter"/>
</dbReference>
<dbReference type="Proteomes" id="UP000006176">
    <property type="component" value="Chromosome"/>
</dbReference>
<comment type="similarity">
    <text evidence="2">Belongs to the ABC-4 integral membrane protein family. LolC/E subfamily.</text>
</comment>
<dbReference type="InterPro" id="IPR051447">
    <property type="entry name" value="Lipoprotein-release_system"/>
</dbReference>
<keyword evidence="9" id="KW-0449">Lipoprotein</keyword>
<dbReference type="PANTHER" id="PTHR30489">
    <property type="entry name" value="LIPOPROTEIN-RELEASING SYSTEM TRANSMEMBRANE PROTEIN LOLE"/>
    <property type="match status" value="1"/>
</dbReference>
<feature type="transmembrane region" description="Helical" evidence="7">
    <location>
        <begin position="312"/>
        <end position="342"/>
    </location>
</feature>